<organism evidence="1 2">
    <name type="scientific">Methylomonas koyamae</name>
    <dbReference type="NCBI Taxonomy" id="702114"/>
    <lineage>
        <taxon>Bacteria</taxon>
        <taxon>Pseudomonadati</taxon>
        <taxon>Pseudomonadota</taxon>
        <taxon>Gammaproteobacteria</taxon>
        <taxon>Methylococcales</taxon>
        <taxon>Methylococcaceae</taxon>
        <taxon>Methylomonas</taxon>
    </lineage>
</organism>
<dbReference type="AlphaFoldDB" id="A0A291IE34"/>
<accession>A0A291IE34</accession>
<gene>
    <name evidence="1" type="ORF">A1356_01160</name>
</gene>
<proteinExistence type="predicted"/>
<name>A0A291IE34_9GAMM</name>
<sequence>MVESVTGACGKLALSLATILPVTAQDRKLIGPGPESADSAGAIGREFAAATEGRPAFGRV</sequence>
<dbReference type="KEGG" id="mko:MKLM6_0166"/>
<dbReference type="Proteomes" id="UP000077734">
    <property type="component" value="Unassembled WGS sequence"/>
</dbReference>
<evidence type="ECO:0000313" key="2">
    <source>
        <dbReference type="Proteomes" id="UP000077734"/>
    </source>
</evidence>
<evidence type="ECO:0000313" key="1">
    <source>
        <dbReference type="EMBL" id="OAI24348.1"/>
    </source>
</evidence>
<dbReference type="EMBL" id="LUUL01000091">
    <property type="protein sequence ID" value="OAI24348.1"/>
    <property type="molecule type" value="Genomic_DNA"/>
</dbReference>
<protein>
    <submittedName>
        <fullName evidence="1">Uncharacterized protein</fullName>
    </submittedName>
</protein>
<reference evidence="1 2" key="1">
    <citation type="submission" date="2016-03" db="EMBL/GenBank/DDBJ databases">
        <authorList>
            <person name="Heylen K."/>
            <person name="De Vos P."/>
            <person name="Vekeman B."/>
        </authorList>
    </citation>
    <scope>NUCLEOTIDE SEQUENCE [LARGE SCALE GENOMIC DNA]</scope>
    <source>
        <strain evidence="1 2">R-49807</strain>
    </source>
</reference>
<keyword evidence="2" id="KW-1185">Reference proteome</keyword>
<comment type="caution">
    <text evidence="1">The sequence shown here is derived from an EMBL/GenBank/DDBJ whole genome shotgun (WGS) entry which is preliminary data.</text>
</comment>